<accession>A0ABZ2I0S6</accession>
<evidence type="ECO:0000313" key="2">
    <source>
        <dbReference type="Proteomes" id="UP001369958"/>
    </source>
</evidence>
<sequence>MTALTADILELLRKTDTPTVCNALEHAMGGRTAEGFTKIPTVCADPALPPIVGFARTAKIRASSPAQKPADEVKALRMAYYDYVASGDGPNVVVIEDTDWPRPIGGFWGEVNVAIHKGLGLAGTLTNGILRDLGMLDAGYQVVAGAIGPSHAFVHVTEIDCPVTVFGMAVNPDDLIHADRHGAVVIPERFIADMARCIDLVIRKERPIIQAARAPGFTVEKLKKAWGDAEDVH</sequence>
<keyword evidence="2" id="KW-1185">Reference proteome</keyword>
<reference evidence="1 2" key="1">
    <citation type="submission" date="2024-02" db="EMBL/GenBank/DDBJ databases">
        <title>Complete genome sequence of Pelagibacterium nitratireducens ZH15.</title>
        <authorList>
            <person name="Zhao L.H."/>
        </authorList>
    </citation>
    <scope>NUCLEOTIDE SEQUENCE [LARGE SCALE GENOMIC DNA]</scope>
    <source>
        <strain evidence="1 2">ZH15</strain>
    </source>
</reference>
<protein>
    <submittedName>
        <fullName evidence="1">RraA family protein</fullName>
    </submittedName>
</protein>
<organism evidence="1 2">
    <name type="scientific">Pelagibacterium nitratireducens</name>
    <dbReference type="NCBI Taxonomy" id="1046114"/>
    <lineage>
        <taxon>Bacteria</taxon>
        <taxon>Pseudomonadati</taxon>
        <taxon>Pseudomonadota</taxon>
        <taxon>Alphaproteobacteria</taxon>
        <taxon>Hyphomicrobiales</taxon>
        <taxon>Devosiaceae</taxon>
        <taxon>Pelagibacterium</taxon>
    </lineage>
</organism>
<dbReference type="EMBL" id="CP146275">
    <property type="protein sequence ID" value="WWT31839.1"/>
    <property type="molecule type" value="Genomic_DNA"/>
</dbReference>
<dbReference type="Proteomes" id="UP001369958">
    <property type="component" value="Chromosome"/>
</dbReference>
<gene>
    <name evidence="1" type="ORF">V6617_12565</name>
</gene>
<evidence type="ECO:0000313" key="1">
    <source>
        <dbReference type="EMBL" id="WWT31839.1"/>
    </source>
</evidence>
<dbReference type="Pfam" id="PF03737">
    <property type="entry name" value="RraA-like"/>
    <property type="match status" value="1"/>
</dbReference>
<dbReference type="InterPro" id="IPR005493">
    <property type="entry name" value="RraA/RraA-like"/>
</dbReference>
<dbReference type="SUPFAM" id="SSF89562">
    <property type="entry name" value="RraA-like"/>
    <property type="match status" value="1"/>
</dbReference>
<proteinExistence type="predicted"/>
<dbReference type="CDD" id="cd16841">
    <property type="entry name" value="RraA_family"/>
    <property type="match status" value="1"/>
</dbReference>
<dbReference type="InterPro" id="IPR036704">
    <property type="entry name" value="RraA/RraA-like_sf"/>
</dbReference>
<dbReference type="RefSeq" id="WP_338607300.1">
    <property type="nucleotide sequence ID" value="NZ_CP146275.1"/>
</dbReference>
<dbReference type="Gene3D" id="3.50.30.40">
    <property type="entry name" value="Ribonuclease E inhibitor RraA/RraA-like"/>
    <property type="match status" value="1"/>
</dbReference>
<name>A0ABZ2I0S6_9HYPH</name>